<organism evidence="1 2">
    <name type="scientific">Candidatus Cetobacterium colombiensis</name>
    <dbReference type="NCBI Taxonomy" id="3073100"/>
    <lineage>
        <taxon>Bacteria</taxon>
        <taxon>Fusobacteriati</taxon>
        <taxon>Fusobacteriota</taxon>
        <taxon>Fusobacteriia</taxon>
        <taxon>Fusobacteriales</taxon>
        <taxon>Fusobacteriaceae</taxon>
        <taxon>Cetobacterium</taxon>
    </lineage>
</organism>
<name>A0ABU4W7U5_9FUSO</name>
<sequence length="462" mass="55272">MNTTVTNILKLLAQSKMSAEDIMYYVDVEKSAIQKSVNQLNELLETLNLNTIKKEKDHYILKLQKKDLEYLYSNMKFLTTDEKIDYLYLKFIYKGFLNLEKEKEILDISRSTVLRCFKDVKETLDKNGSNYDYIYSKGLKLNNIGEKEKAYFCKKLIKYFIENSYMSSPLRDLIEEIRGAKVEDRVIKVSTILERLNIITTYPFIAFLISLESCIKVFNGFEKYYEKEGEKDEEFKHIINIVQEVGKDFDLKYSEQITRCLKNYVFKQSLEPNLKDKTNLIIEKLKLFFNIDHFENELEEVLFFKIYIALFKYENKILRINQVDFNSNKKKVLKVLNSILKELDTEIYHYDKYLIINILRDVVVTKKILEVKKVLIIFNELALVERNFFKNSLKRVLPHITFDFQTNLECKDKIETYKKRYNYILSNDFYDENVIKIDFFDKLLINDVLEKRVFQDVLNNLK</sequence>
<dbReference type="EMBL" id="JAVIKH010000002">
    <property type="protein sequence ID" value="MDX8335255.1"/>
    <property type="molecule type" value="Genomic_DNA"/>
</dbReference>
<protein>
    <recommendedName>
        <fullName evidence="3">Mga helix-turn-helix domain-containing protein</fullName>
    </recommendedName>
</protein>
<comment type="caution">
    <text evidence="1">The sequence shown here is derived from an EMBL/GenBank/DDBJ whole genome shotgun (WGS) entry which is preliminary data.</text>
</comment>
<accession>A0ABU4W7U5</accession>
<gene>
    <name evidence="1" type="ORF">RFV38_01900</name>
</gene>
<evidence type="ECO:0000313" key="1">
    <source>
        <dbReference type="EMBL" id="MDX8335255.1"/>
    </source>
</evidence>
<dbReference type="Proteomes" id="UP001279681">
    <property type="component" value="Unassembled WGS sequence"/>
</dbReference>
<keyword evidence="2" id="KW-1185">Reference proteome</keyword>
<evidence type="ECO:0008006" key="3">
    <source>
        <dbReference type="Google" id="ProtNLM"/>
    </source>
</evidence>
<dbReference type="RefSeq" id="WP_320312667.1">
    <property type="nucleotide sequence ID" value="NZ_JAVIKH010000002.1"/>
</dbReference>
<reference evidence="2" key="1">
    <citation type="submission" date="2023-07" db="EMBL/GenBank/DDBJ databases">
        <authorList>
            <person name="Colorado M.A."/>
            <person name="Villamil L.M."/>
            <person name="Melo J.F."/>
            <person name="Rodriguez J.A."/>
            <person name="Ruiz R.Y."/>
        </authorList>
    </citation>
    <scope>NUCLEOTIDE SEQUENCE [LARGE SCALE GENOMIC DNA]</scope>
    <source>
        <strain evidence="2">C33</strain>
    </source>
</reference>
<proteinExistence type="predicted"/>
<evidence type="ECO:0000313" key="2">
    <source>
        <dbReference type="Proteomes" id="UP001279681"/>
    </source>
</evidence>